<protein>
    <recommendedName>
        <fullName evidence="11">Protein artemis</fullName>
    </recommendedName>
    <alternativeName>
        <fullName evidence="12">DNA cross-link repair 1C protein</fullName>
    </alternativeName>
</protein>
<proteinExistence type="inferred from homology"/>
<evidence type="ECO:0000256" key="7">
    <source>
        <dbReference type="ARBA" id="ARBA00022839"/>
    </source>
</evidence>
<evidence type="ECO:0000256" key="11">
    <source>
        <dbReference type="ARBA" id="ARBA00039759"/>
    </source>
</evidence>
<keyword evidence="3" id="KW-0540">Nuclease</keyword>
<dbReference type="GO" id="GO:0000723">
    <property type="term" value="P:telomere maintenance"/>
    <property type="evidence" value="ECO:0007669"/>
    <property type="project" value="TreeGrafter"/>
</dbReference>
<evidence type="ECO:0000256" key="8">
    <source>
        <dbReference type="ARBA" id="ARBA00023172"/>
    </source>
</evidence>
<dbReference type="Gene3D" id="3.60.15.10">
    <property type="entry name" value="Ribonuclease Z/Hydroxyacylglutathione hydrolase-like"/>
    <property type="match status" value="1"/>
</dbReference>
<evidence type="ECO:0000256" key="6">
    <source>
        <dbReference type="ARBA" id="ARBA00022801"/>
    </source>
</evidence>
<keyword evidence="6" id="KW-0378">Hydrolase</keyword>
<dbReference type="GO" id="GO:0006310">
    <property type="term" value="P:DNA recombination"/>
    <property type="evidence" value="ECO:0007669"/>
    <property type="project" value="UniProtKB-KW"/>
</dbReference>
<dbReference type="Proteomes" id="UP000324767">
    <property type="component" value="Unassembled WGS sequence"/>
</dbReference>
<sequence>MSTFKGVVEEFPEIRIDYFRKIPNRTPPLACFLSHVHSDHLQGLESLKSPFIYCSPATRELLLRLEKYPHRMNFAKGILETRKQHYRHLKNLLANHCAGAVMFLIEGDAKAVLYTGDIRSEPWWVNSLTRNPLVLPYTIGSKRLNKIYLDTTFAVNRNPYREFPSKASGLRELLDKVSRYPADTVFHFHAWTFGYEEVWIMLAAALNSQIHVDRYKMGLYKSLTRIPRDGAPAPEGSALCGFKCGNRVQPGCLTSDEKARLHSCEHGTSCIGIDSSADVVWIKPIITRTERGADLPELGAGGGGGDLTQMHELELDDTVAAMELMKLCSEKIEDSEARSKTLRLITQTLKSRNKAMSLEALGWRDSEDAIRLDELTRILAEIAERKEGDLVIDQSHPTSLRGAQLHSTIQVDSEQSPLPRIVTFPYSRHSSYDELCRVVEAFKPLDVYPCTTDEETWHPGLSMEALFGHFCSGKIFVHDQEMMALEDSRAASRARKRTAEEAELMADGATASQRTVGSEGFSDPDETLVDTDSHAVHRQLLDGLPEGIDQVVKRQRVFPPLSNEQSSMSPLGSSSNILHERKVTAIKDLVEPCEAQIEVAELFHNASHISDNKIPDDIVLDDIPGHKLREEVAAVAEEYSSSNIMARAIVGARRPRPSRSLYTEHVADAKTRDGGKSLEAEVSKSEDIRLKMNTLRKLVPVADEALCYDALTLERGSYIKARDLLAVWVEQHLVNENYSDCSDEEGGEGGGALQQPNQDSSNDDGEAPDTPLSDEGAGVSAELDVEHAETQISLADSEFDSQEHSVPNEADGQGKASLERDKIRSRKEAYKAAQGLHYRWAEFSPMTSGNTHTEEELEL</sequence>
<dbReference type="InterPro" id="IPR011084">
    <property type="entry name" value="DRMBL"/>
</dbReference>
<feature type="domain" description="DNA repair metallo-beta-lactamase" evidence="14">
    <location>
        <begin position="418"/>
        <end position="452"/>
    </location>
</feature>
<evidence type="ECO:0000256" key="13">
    <source>
        <dbReference type="SAM" id="MobiDB-lite"/>
    </source>
</evidence>
<dbReference type="InterPro" id="IPR036866">
    <property type="entry name" value="RibonucZ/Hydroxyglut_hydro"/>
</dbReference>
<evidence type="ECO:0000256" key="5">
    <source>
        <dbReference type="ARBA" id="ARBA00022763"/>
    </source>
</evidence>
<name>A0A5M8Q125_9LECA</name>
<dbReference type="GO" id="GO:0005634">
    <property type="term" value="C:nucleus"/>
    <property type="evidence" value="ECO:0007669"/>
    <property type="project" value="UniProtKB-SubCell"/>
</dbReference>
<keyword evidence="8" id="KW-0233">DNA recombination</keyword>
<keyword evidence="10" id="KW-0539">Nucleus</keyword>
<comment type="subcellular location">
    <subcellularLocation>
        <location evidence="1">Nucleus</location>
    </subcellularLocation>
</comment>
<reference evidence="15 16" key="1">
    <citation type="submission" date="2019-09" db="EMBL/GenBank/DDBJ databases">
        <title>The hologenome of the rock-dwelling lichen Lasallia pustulata.</title>
        <authorList>
            <person name="Greshake Tzovaras B."/>
            <person name="Segers F."/>
            <person name="Bicker A."/>
            <person name="Dal Grande F."/>
            <person name="Otte J."/>
            <person name="Hankeln T."/>
            <person name="Schmitt I."/>
            <person name="Ebersberger I."/>
        </authorList>
    </citation>
    <scope>NUCLEOTIDE SEQUENCE [LARGE SCALE GENOMIC DNA]</scope>
    <source>
        <strain evidence="15">A1-1</strain>
    </source>
</reference>
<dbReference type="SUPFAM" id="SSF56281">
    <property type="entry name" value="Metallo-hydrolase/oxidoreductase"/>
    <property type="match status" value="1"/>
</dbReference>
<evidence type="ECO:0000256" key="10">
    <source>
        <dbReference type="ARBA" id="ARBA00023242"/>
    </source>
</evidence>
<dbReference type="GO" id="GO:0004519">
    <property type="term" value="F:endonuclease activity"/>
    <property type="evidence" value="ECO:0007669"/>
    <property type="project" value="UniProtKB-KW"/>
</dbReference>
<dbReference type="GO" id="GO:0035312">
    <property type="term" value="F:5'-3' DNA exonuclease activity"/>
    <property type="evidence" value="ECO:0007669"/>
    <property type="project" value="TreeGrafter"/>
</dbReference>
<evidence type="ECO:0000256" key="3">
    <source>
        <dbReference type="ARBA" id="ARBA00022722"/>
    </source>
</evidence>
<dbReference type="Pfam" id="PF07522">
    <property type="entry name" value="DRMBL"/>
    <property type="match status" value="1"/>
</dbReference>
<comment type="caution">
    <text evidence="15">The sequence shown here is derived from an EMBL/GenBank/DDBJ whole genome shotgun (WGS) entry which is preliminary data.</text>
</comment>
<dbReference type="GO" id="GO:0036297">
    <property type="term" value="P:interstrand cross-link repair"/>
    <property type="evidence" value="ECO:0007669"/>
    <property type="project" value="TreeGrafter"/>
</dbReference>
<evidence type="ECO:0000313" key="15">
    <source>
        <dbReference type="EMBL" id="KAA6415874.1"/>
    </source>
</evidence>
<evidence type="ECO:0000313" key="16">
    <source>
        <dbReference type="Proteomes" id="UP000324767"/>
    </source>
</evidence>
<dbReference type="PANTHER" id="PTHR23240">
    <property type="entry name" value="DNA CROSS-LINK REPAIR PROTEIN PSO2/SNM1-RELATED"/>
    <property type="match status" value="1"/>
</dbReference>
<evidence type="ECO:0000256" key="4">
    <source>
        <dbReference type="ARBA" id="ARBA00022759"/>
    </source>
</evidence>
<evidence type="ECO:0000259" key="14">
    <source>
        <dbReference type="Pfam" id="PF07522"/>
    </source>
</evidence>
<feature type="region of interest" description="Disordered" evidence="13">
    <location>
        <begin position="739"/>
        <end position="823"/>
    </location>
</feature>
<dbReference type="GO" id="GO:0006303">
    <property type="term" value="P:double-strand break repair via nonhomologous end joining"/>
    <property type="evidence" value="ECO:0007669"/>
    <property type="project" value="TreeGrafter"/>
</dbReference>
<accession>A0A5M8Q125</accession>
<comment type="similarity">
    <text evidence="2">Belongs to the DNA repair metallo-beta-lactamase (DRMBL) family.</text>
</comment>
<evidence type="ECO:0000256" key="1">
    <source>
        <dbReference type="ARBA" id="ARBA00004123"/>
    </source>
</evidence>
<dbReference type="GO" id="GO:0003684">
    <property type="term" value="F:damaged DNA binding"/>
    <property type="evidence" value="ECO:0007669"/>
    <property type="project" value="TreeGrafter"/>
</dbReference>
<keyword evidence="5" id="KW-0227">DNA damage</keyword>
<feature type="region of interest" description="Disordered" evidence="13">
    <location>
        <begin position="504"/>
        <end position="526"/>
    </location>
</feature>
<keyword evidence="7" id="KW-0269">Exonuclease</keyword>
<dbReference type="EMBL" id="VXIT01000001">
    <property type="protein sequence ID" value="KAA6415874.1"/>
    <property type="molecule type" value="Genomic_DNA"/>
</dbReference>
<dbReference type="OrthoDB" id="5561659at2759"/>
<evidence type="ECO:0000256" key="12">
    <source>
        <dbReference type="ARBA" id="ARBA00042677"/>
    </source>
</evidence>
<evidence type="ECO:0000256" key="9">
    <source>
        <dbReference type="ARBA" id="ARBA00023204"/>
    </source>
</evidence>
<dbReference type="AlphaFoldDB" id="A0A5M8Q125"/>
<keyword evidence="4" id="KW-0255">Endonuclease</keyword>
<dbReference type="PANTHER" id="PTHR23240:SF8">
    <property type="entry name" value="PROTEIN ARTEMIS"/>
    <property type="match status" value="1"/>
</dbReference>
<gene>
    <name evidence="15" type="ORF">FRX48_00593</name>
</gene>
<evidence type="ECO:0000256" key="2">
    <source>
        <dbReference type="ARBA" id="ARBA00010304"/>
    </source>
</evidence>
<organism evidence="15 16">
    <name type="scientific">Lasallia pustulata</name>
    <dbReference type="NCBI Taxonomy" id="136370"/>
    <lineage>
        <taxon>Eukaryota</taxon>
        <taxon>Fungi</taxon>
        <taxon>Dikarya</taxon>
        <taxon>Ascomycota</taxon>
        <taxon>Pezizomycotina</taxon>
        <taxon>Lecanoromycetes</taxon>
        <taxon>OSLEUM clade</taxon>
        <taxon>Umbilicariomycetidae</taxon>
        <taxon>Umbilicariales</taxon>
        <taxon>Umbilicariaceae</taxon>
        <taxon>Lasallia</taxon>
    </lineage>
</organism>
<keyword evidence="9" id="KW-0234">DNA repair</keyword>